<keyword evidence="3" id="KW-0106">Calcium</keyword>
<evidence type="ECO:0000259" key="4">
    <source>
        <dbReference type="PROSITE" id="PS50222"/>
    </source>
</evidence>
<dbReference type="InterPro" id="IPR011992">
    <property type="entry name" value="EF-hand-dom_pair"/>
</dbReference>
<evidence type="ECO:0000313" key="6">
    <source>
        <dbReference type="Proteomes" id="UP000708148"/>
    </source>
</evidence>
<proteinExistence type="predicted"/>
<reference evidence="5" key="1">
    <citation type="submission" date="2020-12" db="EMBL/GenBank/DDBJ databases">
        <authorList>
            <person name="Iha C."/>
        </authorList>
    </citation>
    <scope>NUCLEOTIDE SEQUENCE</scope>
</reference>
<dbReference type="CDD" id="cd00051">
    <property type="entry name" value="EFh"/>
    <property type="match status" value="2"/>
</dbReference>
<protein>
    <recommendedName>
        <fullName evidence="4">EF-hand domain-containing protein</fullName>
    </recommendedName>
</protein>
<dbReference type="SUPFAM" id="SSF47473">
    <property type="entry name" value="EF-hand"/>
    <property type="match status" value="1"/>
</dbReference>
<feature type="domain" description="EF-hand" evidence="4">
    <location>
        <begin position="26"/>
        <end position="61"/>
    </location>
</feature>
<dbReference type="EMBL" id="CAJHUC010000525">
    <property type="protein sequence ID" value="CAD7696684.1"/>
    <property type="molecule type" value="Genomic_DNA"/>
</dbReference>
<dbReference type="Gene3D" id="1.10.238.10">
    <property type="entry name" value="EF-hand"/>
    <property type="match status" value="2"/>
</dbReference>
<organism evidence="5 6">
    <name type="scientific">Ostreobium quekettii</name>
    <dbReference type="NCBI Taxonomy" id="121088"/>
    <lineage>
        <taxon>Eukaryota</taxon>
        <taxon>Viridiplantae</taxon>
        <taxon>Chlorophyta</taxon>
        <taxon>core chlorophytes</taxon>
        <taxon>Ulvophyceae</taxon>
        <taxon>TCBD clade</taxon>
        <taxon>Bryopsidales</taxon>
        <taxon>Ostreobineae</taxon>
        <taxon>Ostreobiaceae</taxon>
        <taxon>Ostreobium</taxon>
    </lineage>
</organism>
<dbReference type="PROSITE" id="PS50222">
    <property type="entry name" value="EF_HAND_2"/>
    <property type="match status" value="4"/>
</dbReference>
<dbReference type="FunFam" id="1.10.238.10:FF:000003">
    <property type="entry name" value="Calmodulin A"/>
    <property type="match status" value="1"/>
</dbReference>
<gene>
    <name evidence="5" type="ORF">OSTQU699_LOCUS2045</name>
</gene>
<feature type="domain" description="EF-hand" evidence="4">
    <location>
        <begin position="99"/>
        <end position="134"/>
    </location>
</feature>
<keyword evidence="2" id="KW-0677">Repeat</keyword>
<keyword evidence="1" id="KW-0479">Metal-binding</keyword>
<dbReference type="InterPro" id="IPR018247">
    <property type="entry name" value="EF_Hand_1_Ca_BS"/>
</dbReference>
<keyword evidence="6" id="KW-1185">Reference proteome</keyword>
<feature type="non-terminal residue" evidence="5">
    <location>
        <position position="185"/>
    </location>
</feature>
<sequence>ALRTFTERSRACRILLEAVARNLPRSEVADQMCMFSELDADNNGVVDYEELRLAVQKVHPELGDQEVRCLFRGIDVDDSGHIDMTEFVAATIPSLTPKRQEELIRTSFLRLDRTGSGFIPKEELMHALCQGLGRDQNSCEQAEIETQLEAMDSNKDGKISVEEFQCAVVDQDMRLFSGEQSWVAS</sequence>
<dbReference type="Pfam" id="PF13499">
    <property type="entry name" value="EF-hand_7"/>
    <property type="match status" value="2"/>
</dbReference>
<evidence type="ECO:0000256" key="1">
    <source>
        <dbReference type="ARBA" id="ARBA00022723"/>
    </source>
</evidence>
<comment type="caution">
    <text evidence="5">The sequence shown here is derived from an EMBL/GenBank/DDBJ whole genome shotgun (WGS) entry which is preliminary data.</text>
</comment>
<dbReference type="PANTHER" id="PTHR34524">
    <property type="entry name" value="CALCYPHOSIN"/>
    <property type="match status" value="1"/>
</dbReference>
<dbReference type="InterPro" id="IPR051581">
    <property type="entry name" value="Ca-bind"/>
</dbReference>
<evidence type="ECO:0000256" key="2">
    <source>
        <dbReference type="ARBA" id="ARBA00022737"/>
    </source>
</evidence>
<dbReference type="AlphaFoldDB" id="A0A8S1IRX5"/>
<dbReference type="Proteomes" id="UP000708148">
    <property type="component" value="Unassembled WGS sequence"/>
</dbReference>
<dbReference type="GO" id="GO:0005509">
    <property type="term" value="F:calcium ion binding"/>
    <property type="evidence" value="ECO:0007669"/>
    <property type="project" value="InterPro"/>
</dbReference>
<name>A0A8S1IRX5_9CHLO</name>
<dbReference type="PANTHER" id="PTHR34524:SF6">
    <property type="entry name" value="CALCYPHOSINE LIKE"/>
    <property type="match status" value="1"/>
</dbReference>
<feature type="domain" description="EF-hand" evidence="4">
    <location>
        <begin position="62"/>
        <end position="97"/>
    </location>
</feature>
<accession>A0A8S1IRX5</accession>
<dbReference type="OrthoDB" id="40902at2759"/>
<dbReference type="InterPro" id="IPR002048">
    <property type="entry name" value="EF_hand_dom"/>
</dbReference>
<evidence type="ECO:0000256" key="3">
    <source>
        <dbReference type="ARBA" id="ARBA00022837"/>
    </source>
</evidence>
<dbReference type="PROSITE" id="PS00018">
    <property type="entry name" value="EF_HAND_1"/>
    <property type="match status" value="3"/>
</dbReference>
<dbReference type="SMART" id="SM00054">
    <property type="entry name" value="EFh"/>
    <property type="match status" value="4"/>
</dbReference>
<feature type="domain" description="EF-hand" evidence="4">
    <location>
        <begin position="139"/>
        <end position="174"/>
    </location>
</feature>
<evidence type="ECO:0000313" key="5">
    <source>
        <dbReference type="EMBL" id="CAD7696684.1"/>
    </source>
</evidence>